<proteinExistence type="predicted"/>
<keyword evidence="3" id="KW-1185">Reference proteome</keyword>
<gene>
    <name evidence="2" type="ORF">NW766_003512</name>
</gene>
<dbReference type="InterPro" id="IPR055100">
    <property type="entry name" value="GNAT_LYC1-like"/>
</dbReference>
<reference evidence="2" key="1">
    <citation type="submission" date="2022-10" db="EMBL/GenBank/DDBJ databases">
        <title>Fusarium specimens isolated from Avocado Roots.</title>
        <authorList>
            <person name="Stajich J."/>
            <person name="Roper C."/>
            <person name="Heimlech-Rivalta G."/>
        </authorList>
    </citation>
    <scope>NUCLEOTIDE SEQUENCE</scope>
    <source>
        <strain evidence="2">CF00143</strain>
    </source>
</reference>
<comment type="caution">
    <text evidence="2">The sequence shown here is derived from an EMBL/GenBank/DDBJ whole genome shotgun (WGS) entry which is preliminary data.</text>
</comment>
<evidence type="ECO:0000313" key="3">
    <source>
        <dbReference type="Proteomes" id="UP001152130"/>
    </source>
</evidence>
<feature type="domain" description="LYC1 C-terminal" evidence="1">
    <location>
        <begin position="9"/>
        <end position="60"/>
    </location>
</feature>
<dbReference type="AlphaFoldDB" id="A0A9W8UDP4"/>
<evidence type="ECO:0000313" key="2">
    <source>
        <dbReference type="EMBL" id="KAJ4019754.1"/>
    </source>
</evidence>
<organism evidence="2 3">
    <name type="scientific">Fusarium irregulare</name>
    <dbReference type="NCBI Taxonomy" id="2494466"/>
    <lineage>
        <taxon>Eukaryota</taxon>
        <taxon>Fungi</taxon>
        <taxon>Dikarya</taxon>
        <taxon>Ascomycota</taxon>
        <taxon>Pezizomycotina</taxon>
        <taxon>Sordariomycetes</taxon>
        <taxon>Hypocreomycetidae</taxon>
        <taxon>Hypocreales</taxon>
        <taxon>Nectriaceae</taxon>
        <taxon>Fusarium</taxon>
        <taxon>Fusarium incarnatum-equiseti species complex</taxon>
    </lineage>
</organism>
<dbReference type="Proteomes" id="UP001152130">
    <property type="component" value="Unassembled WGS sequence"/>
</dbReference>
<sequence length="106" mass="11687">MDRIAMGMPSEKRRFIIVPNVEHMLFLIKKGDLATKSLFDHIPKAKGCIAGSPGRQVWAICVWDPTPLVQKAIVQTGLEHRISGLDDQITSGRWYDADGSVGATPE</sequence>
<protein>
    <recommendedName>
        <fullName evidence="1">LYC1 C-terminal domain-containing protein</fullName>
    </recommendedName>
</protein>
<evidence type="ECO:0000259" key="1">
    <source>
        <dbReference type="Pfam" id="PF22998"/>
    </source>
</evidence>
<dbReference type="EMBL" id="JAPDHF010000004">
    <property type="protein sequence ID" value="KAJ4019754.1"/>
    <property type="molecule type" value="Genomic_DNA"/>
</dbReference>
<dbReference type="Pfam" id="PF22998">
    <property type="entry name" value="GNAT_LYC1-like"/>
    <property type="match status" value="1"/>
</dbReference>
<name>A0A9W8UDP4_9HYPO</name>
<accession>A0A9W8UDP4</accession>